<dbReference type="AlphaFoldDB" id="A0A9J6CMH0"/>
<keyword evidence="3" id="KW-1185">Reference proteome</keyword>
<name>A0A9J6CMH0_POLVA</name>
<keyword evidence="1" id="KW-1133">Transmembrane helix</keyword>
<keyword evidence="1" id="KW-0812">Transmembrane</keyword>
<dbReference type="Proteomes" id="UP001107558">
    <property type="component" value="Chromosome 1"/>
</dbReference>
<evidence type="ECO:0000313" key="2">
    <source>
        <dbReference type="EMBL" id="KAG5683132.1"/>
    </source>
</evidence>
<comment type="caution">
    <text evidence="2">The sequence shown here is derived from an EMBL/GenBank/DDBJ whole genome shotgun (WGS) entry which is preliminary data.</text>
</comment>
<gene>
    <name evidence="2" type="ORF">PVAND_012432</name>
</gene>
<keyword evidence="1" id="KW-0472">Membrane</keyword>
<organism evidence="2 3">
    <name type="scientific">Polypedilum vanderplanki</name>
    <name type="common">Sleeping chironomid midge</name>
    <dbReference type="NCBI Taxonomy" id="319348"/>
    <lineage>
        <taxon>Eukaryota</taxon>
        <taxon>Metazoa</taxon>
        <taxon>Ecdysozoa</taxon>
        <taxon>Arthropoda</taxon>
        <taxon>Hexapoda</taxon>
        <taxon>Insecta</taxon>
        <taxon>Pterygota</taxon>
        <taxon>Neoptera</taxon>
        <taxon>Endopterygota</taxon>
        <taxon>Diptera</taxon>
        <taxon>Nematocera</taxon>
        <taxon>Chironomoidea</taxon>
        <taxon>Chironomidae</taxon>
        <taxon>Chironominae</taxon>
        <taxon>Polypedilum</taxon>
        <taxon>Polypedilum</taxon>
    </lineage>
</organism>
<proteinExistence type="predicted"/>
<evidence type="ECO:0000256" key="1">
    <source>
        <dbReference type="SAM" id="Phobius"/>
    </source>
</evidence>
<protein>
    <submittedName>
        <fullName evidence="2">Uncharacterized protein</fullName>
    </submittedName>
</protein>
<reference evidence="2" key="1">
    <citation type="submission" date="2021-03" db="EMBL/GenBank/DDBJ databases">
        <title>Chromosome level genome of the anhydrobiotic midge Polypedilum vanderplanki.</title>
        <authorList>
            <person name="Yoshida Y."/>
            <person name="Kikawada T."/>
            <person name="Gusev O."/>
        </authorList>
    </citation>
    <scope>NUCLEOTIDE SEQUENCE</scope>
    <source>
        <strain evidence="2">NIAS01</strain>
        <tissue evidence="2">Whole body or cell culture</tissue>
    </source>
</reference>
<sequence length="586" mass="66113">MTKRFSIVIFIFFITAINITSAFWSLETDLQLGYEIYDRSYEINAAIQAILAAAARNNIIQTDSNTRAGVAALTAIQTQLKSAPSNFFNELASAAASRSRTEEWHISRLRSYHASYINSLEILTNSTGALSKLDDVTNPLIMSTLRKSLTRIQEHSRNVLIHAETVTVKIGQVRANASLLLTPKLLDEFIGNNATELTTSLIQLRNSYLLLLLSVRDSARLTAAYGSMYDIMDKSTTKDKIARNASLFNFVNSYNRVRNTLLSSVVSYRQSAQTGFSNFIQKVQANYDDTIVRSRFDREQLPLILTFADVVTKRVYNQTFFEISFDGMKNAIVEAYETDTNDVFTKDSQYRDVILNLLRESYTRNYSSCLNDLVSEAQEGLNAITGKYSFCLDERTSSITVVIPSTSSWLSVIRDNVNFILQQLNNCLNSGSSVAGRTATSDCIQSNANNLQFYAMYLPLTVETNLRPIVQSPPIIFRNCINILKVVADDHVGQFNEVYEKCKSSNLNEIVTENPTTITETEATTTTFEITTSSKEENSTLDWTTIESEKDNSTFYYDYDFDQTTIITEEENQTYNDGQDYGYEII</sequence>
<accession>A0A9J6CMH0</accession>
<dbReference type="OrthoDB" id="8054395at2759"/>
<evidence type="ECO:0000313" key="3">
    <source>
        <dbReference type="Proteomes" id="UP001107558"/>
    </source>
</evidence>
<dbReference type="EMBL" id="JADBJN010000001">
    <property type="protein sequence ID" value="KAG5683132.1"/>
    <property type="molecule type" value="Genomic_DNA"/>
</dbReference>
<feature type="transmembrane region" description="Helical" evidence="1">
    <location>
        <begin position="7"/>
        <end position="26"/>
    </location>
</feature>